<keyword evidence="3 11" id="KW-0813">Transport</keyword>
<keyword evidence="5" id="KW-0677">Repeat</keyword>
<evidence type="ECO:0000256" key="7">
    <source>
        <dbReference type="ARBA" id="ARBA00022989"/>
    </source>
</evidence>
<dbReference type="InterPro" id="IPR044677">
    <property type="entry name" value="SLC25A3/Pic2/Mir1-like"/>
</dbReference>
<dbReference type="AlphaFoldDB" id="A0A0D6EPE0"/>
<feature type="repeat" description="Solcar" evidence="10">
    <location>
        <begin position="115"/>
        <end position="199"/>
    </location>
</feature>
<dbReference type="PANTHER" id="PTHR45671">
    <property type="entry name" value="SOLUTE CARRIER FAMILY 25 (MITOCHONDRIAL CARRIER PHOSPHATE CARRIER), MEMBER 3, LIKE-RELATED-RELATED"/>
    <property type="match status" value="1"/>
</dbReference>
<evidence type="ECO:0000256" key="4">
    <source>
        <dbReference type="ARBA" id="ARBA00022692"/>
    </source>
</evidence>
<accession>A0A0D6EPE0</accession>
<evidence type="ECO:0000313" key="12">
    <source>
        <dbReference type="EMBL" id="CEQ41480.1"/>
    </source>
</evidence>
<keyword evidence="6" id="KW-0999">Mitochondrion inner membrane</keyword>
<name>A0A0D6EPE0_SPOSA</name>
<dbReference type="Gene3D" id="1.50.40.10">
    <property type="entry name" value="Mitochondrial carrier domain"/>
    <property type="match status" value="1"/>
</dbReference>
<evidence type="ECO:0000256" key="3">
    <source>
        <dbReference type="ARBA" id="ARBA00022448"/>
    </source>
</evidence>
<evidence type="ECO:0000256" key="6">
    <source>
        <dbReference type="ARBA" id="ARBA00022792"/>
    </source>
</evidence>
<keyword evidence="7" id="KW-1133">Transmembrane helix</keyword>
<organism evidence="12 13">
    <name type="scientific">Sporidiobolus salmonicolor</name>
    <name type="common">Yeast-like fungus</name>
    <name type="synonym">Sporobolomyces salmonicolor</name>
    <dbReference type="NCBI Taxonomy" id="5005"/>
    <lineage>
        <taxon>Eukaryota</taxon>
        <taxon>Fungi</taxon>
        <taxon>Dikarya</taxon>
        <taxon>Basidiomycota</taxon>
        <taxon>Pucciniomycotina</taxon>
        <taxon>Microbotryomycetes</taxon>
        <taxon>Sporidiobolales</taxon>
        <taxon>Sporidiobolaceae</taxon>
        <taxon>Sporobolomyces</taxon>
    </lineage>
</organism>
<dbReference type="Proteomes" id="UP000243876">
    <property type="component" value="Unassembled WGS sequence"/>
</dbReference>
<comment type="subcellular location">
    <subcellularLocation>
        <location evidence="1">Mitochondrion inner membrane</location>
        <topology evidence="1">Multi-pass membrane protein</topology>
    </subcellularLocation>
</comment>
<protein>
    <submittedName>
        <fullName evidence="12">SPOSA6832_03215-mRNA-1:cds</fullName>
    </submittedName>
</protein>
<proteinExistence type="inferred from homology"/>
<evidence type="ECO:0000256" key="8">
    <source>
        <dbReference type="ARBA" id="ARBA00023128"/>
    </source>
</evidence>
<dbReference type="EMBL" id="CENE01000014">
    <property type="protein sequence ID" value="CEQ41480.1"/>
    <property type="molecule type" value="Genomic_DNA"/>
</dbReference>
<dbReference type="OrthoDB" id="427452at2759"/>
<keyword evidence="9 10" id="KW-0472">Membrane</keyword>
<evidence type="ECO:0000313" key="13">
    <source>
        <dbReference type="Proteomes" id="UP000243876"/>
    </source>
</evidence>
<keyword evidence="8" id="KW-0496">Mitochondrion</keyword>
<evidence type="ECO:0000256" key="10">
    <source>
        <dbReference type="PROSITE-ProRule" id="PRU00282"/>
    </source>
</evidence>
<sequence>MSTARKASPVPEFTGLDYAKFFGSGALCCTVTHGMTTPIDVVKTRMQLEPALKKLGMGGAGRSIIAEEGIKGLATGFGATAVGYLAQGGAKFAGYEFWKKKLVEWSGGYESAVKHRTAIYLTGASIAEFFADVLLTPLEATRIRMVSNRTYAKNLPTGFMRMAREGGMKELYAGFVPILAKQIPYAVGQFLVNELAHEAVYRQMSPEKKAALTPSANTAITLGCGVTAPADTLLSQINKGEGGPGSASSKLIRLARQAGPIGLFAGLGPRMLMTAFLVSGQFLLYGIIKDAFGAPPGVDIKKD</sequence>
<evidence type="ECO:0000256" key="11">
    <source>
        <dbReference type="RuleBase" id="RU000488"/>
    </source>
</evidence>
<evidence type="ECO:0000256" key="5">
    <source>
        <dbReference type="ARBA" id="ARBA00022737"/>
    </source>
</evidence>
<evidence type="ECO:0000256" key="1">
    <source>
        <dbReference type="ARBA" id="ARBA00004448"/>
    </source>
</evidence>
<dbReference type="PROSITE" id="PS50920">
    <property type="entry name" value="SOLCAR"/>
    <property type="match status" value="3"/>
</dbReference>
<keyword evidence="4 10" id="KW-0812">Transmembrane</keyword>
<dbReference type="SUPFAM" id="SSF103506">
    <property type="entry name" value="Mitochondrial carrier"/>
    <property type="match status" value="1"/>
</dbReference>
<dbReference type="GO" id="GO:0005315">
    <property type="term" value="F:phosphate transmembrane transporter activity"/>
    <property type="evidence" value="ECO:0007669"/>
    <property type="project" value="InterPro"/>
</dbReference>
<feature type="repeat" description="Solcar" evidence="10">
    <location>
        <begin position="209"/>
        <end position="291"/>
    </location>
</feature>
<gene>
    <name evidence="12" type="primary">SPOSA6832_03215</name>
</gene>
<dbReference type="Pfam" id="PF00153">
    <property type="entry name" value="Mito_carr"/>
    <property type="match status" value="3"/>
</dbReference>
<dbReference type="GO" id="GO:1990547">
    <property type="term" value="P:mitochondrial phosphate ion transmembrane transport"/>
    <property type="evidence" value="ECO:0007669"/>
    <property type="project" value="InterPro"/>
</dbReference>
<comment type="similarity">
    <text evidence="2 11">Belongs to the mitochondrial carrier (TC 2.A.29) family.</text>
</comment>
<dbReference type="InterPro" id="IPR023395">
    <property type="entry name" value="MCP_dom_sf"/>
</dbReference>
<feature type="repeat" description="Solcar" evidence="10">
    <location>
        <begin position="16"/>
        <end position="101"/>
    </location>
</feature>
<evidence type="ECO:0000256" key="9">
    <source>
        <dbReference type="ARBA" id="ARBA00023136"/>
    </source>
</evidence>
<keyword evidence="13" id="KW-1185">Reference proteome</keyword>
<evidence type="ECO:0000256" key="2">
    <source>
        <dbReference type="ARBA" id="ARBA00006375"/>
    </source>
</evidence>
<dbReference type="InterPro" id="IPR018108">
    <property type="entry name" value="MCP_transmembrane"/>
</dbReference>
<dbReference type="GO" id="GO:0005743">
    <property type="term" value="C:mitochondrial inner membrane"/>
    <property type="evidence" value="ECO:0007669"/>
    <property type="project" value="UniProtKB-SubCell"/>
</dbReference>
<reference evidence="13" key="1">
    <citation type="submission" date="2015-02" db="EMBL/GenBank/DDBJ databases">
        <authorList>
            <person name="Gon?alves P."/>
        </authorList>
    </citation>
    <scope>NUCLEOTIDE SEQUENCE [LARGE SCALE GENOMIC DNA]</scope>
</reference>
<dbReference type="PANTHER" id="PTHR45671:SF15">
    <property type="entry name" value="MIR1-PHOSPHATE TRANSPORTER OF THE MITOCHONDRIAL CARRIER (MCF) FAMILY"/>
    <property type="match status" value="1"/>
</dbReference>